<dbReference type="GO" id="GO:0016787">
    <property type="term" value="F:hydrolase activity"/>
    <property type="evidence" value="ECO:0007669"/>
    <property type="project" value="UniProtKB-KW"/>
</dbReference>
<dbReference type="GO" id="GO:0003676">
    <property type="term" value="F:nucleic acid binding"/>
    <property type="evidence" value="ECO:0007669"/>
    <property type="project" value="InterPro"/>
</dbReference>
<feature type="zinc finger region" description="C3H1-type" evidence="12">
    <location>
        <begin position="743"/>
        <end position="770"/>
    </location>
</feature>
<evidence type="ECO:0000313" key="17">
    <source>
        <dbReference type="EMBL" id="CAE7210008.1"/>
    </source>
</evidence>
<evidence type="ECO:0000256" key="9">
    <source>
        <dbReference type="ARBA" id="ARBA00022918"/>
    </source>
</evidence>
<comment type="caution">
    <text evidence="17">The sequence shown here is derived from an EMBL/GenBank/DDBJ whole genome shotgun (WGS) entry which is preliminary data.</text>
</comment>
<feature type="region of interest" description="Disordered" evidence="14">
    <location>
        <begin position="977"/>
        <end position="1002"/>
    </location>
</feature>
<dbReference type="EMBL" id="CAJNDS010000477">
    <property type="protein sequence ID" value="CAE7210008.1"/>
    <property type="molecule type" value="Genomic_DNA"/>
</dbReference>
<feature type="compositionally biased region" description="Basic and acidic residues" evidence="14">
    <location>
        <begin position="410"/>
        <end position="427"/>
    </location>
</feature>
<keyword evidence="13" id="KW-0175">Coiled coil</keyword>
<feature type="coiled-coil region" evidence="13">
    <location>
        <begin position="607"/>
        <end position="662"/>
    </location>
</feature>
<keyword evidence="3" id="KW-0255">Endonuclease</keyword>
<keyword evidence="11" id="KW-0233">DNA recombination</keyword>
<accession>A0A812JJU5</accession>
<evidence type="ECO:0000313" key="18">
    <source>
        <dbReference type="Proteomes" id="UP000604046"/>
    </source>
</evidence>
<evidence type="ECO:0000256" key="8">
    <source>
        <dbReference type="ARBA" id="ARBA00022908"/>
    </source>
</evidence>
<keyword evidence="8" id="KW-0229">DNA integration</keyword>
<evidence type="ECO:0000256" key="5">
    <source>
        <dbReference type="ARBA" id="ARBA00022801"/>
    </source>
</evidence>
<dbReference type="GO" id="GO:0003887">
    <property type="term" value="F:DNA-directed DNA polymerase activity"/>
    <property type="evidence" value="ECO:0007669"/>
    <property type="project" value="UniProtKB-KW"/>
</dbReference>
<dbReference type="InterPro" id="IPR036397">
    <property type="entry name" value="RNaseH_sf"/>
</dbReference>
<dbReference type="InterPro" id="IPR041367">
    <property type="entry name" value="Znf-CCCH_4"/>
</dbReference>
<evidence type="ECO:0000256" key="12">
    <source>
        <dbReference type="PROSITE-ProRule" id="PRU00723"/>
    </source>
</evidence>
<keyword evidence="10" id="KW-0239">DNA-directed DNA polymerase</keyword>
<evidence type="ECO:0008006" key="19">
    <source>
        <dbReference type="Google" id="ProtNLM"/>
    </source>
</evidence>
<reference evidence="17" key="1">
    <citation type="submission" date="2021-02" db="EMBL/GenBank/DDBJ databases">
        <authorList>
            <person name="Dougan E. K."/>
            <person name="Rhodes N."/>
            <person name="Thang M."/>
            <person name="Chan C."/>
        </authorList>
    </citation>
    <scope>NUCLEOTIDE SEQUENCE</scope>
</reference>
<organism evidence="17 18">
    <name type="scientific">Symbiodinium natans</name>
    <dbReference type="NCBI Taxonomy" id="878477"/>
    <lineage>
        <taxon>Eukaryota</taxon>
        <taxon>Sar</taxon>
        <taxon>Alveolata</taxon>
        <taxon>Dinophyceae</taxon>
        <taxon>Suessiales</taxon>
        <taxon>Symbiodiniaceae</taxon>
        <taxon>Symbiodinium</taxon>
    </lineage>
</organism>
<dbReference type="GO" id="GO:0006310">
    <property type="term" value="P:DNA recombination"/>
    <property type="evidence" value="ECO:0007669"/>
    <property type="project" value="UniProtKB-KW"/>
</dbReference>
<feature type="compositionally biased region" description="Polar residues" evidence="14">
    <location>
        <begin position="842"/>
        <end position="851"/>
    </location>
</feature>
<dbReference type="InterPro" id="IPR039537">
    <property type="entry name" value="Retrotran_Ty1/copia-like"/>
</dbReference>
<evidence type="ECO:0000256" key="7">
    <source>
        <dbReference type="ARBA" id="ARBA00022842"/>
    </source>
</evidence>
<keyword evidence="2 12" id="KW-0479">Metal-binding</keyword>
<dbReference type="InterPro" id="IPR000571">
    <property type="entry name" value="Znf_CCCH"/>
</dbReference>
<feature type="region of interest" description="Disordered" evidence="14">
    <location>
        <begin position="670"/>
        <end position="702"/>
    </location>
</feature>
<feature type="non-terminal residue" evidence="17">
    <location>
        <position position="2191"/>
    </location>
</feature>
<dbReference type="PROSITE" id="PS50994">
    <property type="entry name" value="INTEGRASE"/>
    <property type="match status" value="1"/>
</dbReference>
<keyword evidence="18" id="KW-1185">Reference proteome</keyword>
<evidence type="ECO:0000256" key="11">
    <source>
        <dbReference type="ARBA" id="ARBA00023172"/>
    </source>
</evidence>
<evidence type="ECO:0000256" key="4">
    <source>
        <dbReference type="ARBA" id="ARBA00022771"/>
    </source>
</evidence>
<feature type="compositionally biased region" description="Basic and acidic residues" evidence="14">
    <location>
        <begin position="689"/>
        <end position="702"/>
    </location>
</feature>
<keyword evidence="6 12" id="KW-0862">Zinc</keyword>
<keyword evidence="9" id="KW-0695">RNA-directed DNA polymerase</keyword>
<dbReference type="PANTHER" id="PTHR42648">
    <property type="entry name" value="TRANSPOSASE, PUTATIVE-RELATED"/>
    <property type="match status" value="1"/>
</dbReference>
<feature type="region of interest" description="Disordered" evidence="14">
    <location>
        <begin position="727"/>
        <end position="746"/>
    </location>
</feature>
<keyword evidence="7" id="KW-0460">Magnesium</keyword>
<dbReference type="SUPFAM" id="SSF53098">
    <property type="entry name" value="Ribonuclease H-like"/>
    <property type="match status" value="1"/>
</dbReference>
<dbReference type="InterPro" id="IPR012337">
    <property type="entry name" value="RNaseH-like_sf"/>
</dbReference>
<keyword evidence="10" id="KW-0808">Transferase</keyword>
<evidence type="ECO:0000256" key="14">
    <source>
        <dbReference type="SAM" id="MobiDB-lite"/>
    </source>
</evidence>
<dbReference type="Gene3D" id="3.30.420.10">
    <property type="entry name" value="Ribonuclease H-like superfamily/Ribonuclease H"/>
    <property type="match status" value="1"/>
</dbReference>
<dbReference type="Proteomes" id="UP000604046">
    <property type="component" value="Unassembled WGS sequence"/>
</dbReference>
<protein>
    <recommendedName>
        <fullName evidence="19">Copia protein</fullName>
    </recommendedName>
</protein>
<feature type="zinc finger region" description="C3H1-type" evidence="12">
    <location>
        <begin position="702"/>
        <end position="729"/>
    </location>
</feature>
<feature type="coiled-coil region" evidence="13">
    <location>
        <begin position="136"/>
        <end position="163"/>
    </location>
</feature>
<dbReference type="PANTHER" id="PTHR42648:SF11">
    <property type="entry name" value="TRANSPOSON TY4-P GAG-POL POLYPROTEIN"/>
    <property type="match status" value="1"/>
</dbReference>
<evidence type="ECO:0000256" key="10">
    <source>
        <dbReference type="ARBA" id="ARBA00022932"/>
    </source>
</evidence>
<keyword evidence="4 12" id="KW-0863">Zinc-finger</keyword>
<keyword evidence="10" id="KW-0548">Nucleotidyltransferase</keyword>
<dbReference type="OrthoDB" id="424428at2759"/>
<sequence length="2191" mass="241510">QMTQIQMPADALRSFATSISDDISFAADIQAAMIELSSRVQYRTEVLATALENVGQTVNGVQEGYGNMVRGMEKLHADLQRQQEVIQGLVDAKARGDMEVRATMEQMRNEVKQSLEMQVQDHASHQRELNGFLQREAAMSAKMEMLEAQVAKLRDLMKAQDIRLNCQAEALQQTVAGQTGASRSATGDMLVEELRARVDSLSNQTSHVAEAAETLLARVAMIEEDSWKEAVQEELGQLRQDMDVLVEGANDRAAHFPLTPDAYCQEASGQPQFDADEAENEWWGWQGNNREKMDNHYAWREDLGCQNAWGLTPPPGLVCEEVGHPGRQTPTFPGLVRGEDGQYGQNAPTDSGMVRGEDGQHGHSAPAGAGLVRGEDGQHGQSAPSGSGLVRGEEGHVGPAAPTSPGLVRGGRETSEKSRQDDRMETDKEQWKVLTDIPNFDFSGKTPWELGMSYTTWKRQLCTVAGTASGKFQSFVEACVAEAEMRYQCKAQDREMPALGSYSRYPSGYAGRLVVQLLRVLPERITAPAMEMTSSANEIHPVQILEELSGQVQPGGCSEQTSLTKFIRSLEPAGSATEAVQVLRRWKLARSRIQSLGLPEAAPFELLKGLQTLIARLEKKHDSLRTRMSLCRLDTSIQLGKAQGVELMLENIERELRLLSADEYSKSNTSGEHEISLANKGKGKGFKGKGKDGTKGVKGQEDKKKIPCPFLQKGSCSFGDRCYYKHPDASHQPPPTNPKTDAQRKKIPCRNHKKGTCKFGDKCRYLHEDAATAKAAAKASGTLMGVEKGAAAKAKASAAVPKASSVVLASVCKMARSDLLEDENSPSSSDSEMTHISEAASDESTASYARQSQDEFSEEEFLDTGPQRNPLWRLHMRPDEFLEWQRGQIMSAPRDFQMVTDGLDVAVGVMVNVAHLDQGLPAYNIPIDEEQEIVSVHDVLIMCEDNVARPGVIAWLLDLGPSRNELFLAAIESPRPPKVRQSRATGSQDPLPAEHMRPQSGDPYSEDLLRMSIVDILEQVDFKEGAAYFDSLGVEIVHDLVYLEVEHFHGIPELARIRLLELRGALMGSGSSQGSQARKAQAMTGDGDVGVLLDSGRSTLCGLCKLVDIGATFTWSPKGAALKLPPEVGDHWATVQVNSDSEPVIATQEESQIIEWDEMGRAAMAQEEAVAHRAVDAKDGEEFAKALMGKENLTYVDIADVVARARLPCARTNRMNKIQNAGKQVNLWVFGAWSVGGLRGVTSITKERPWLTKILTKFISSQTSVPFLSFVVSQDVVFKPHQDPNDAAFDNVVIGFSEHKGGEVWIEADDESKLKPEEIAWRMVKAGGEPLAGTLQPTSGGKVVIFNGRKYHGTEPYEGSRKVLVAYVPRGWKNLDEKDQAALEDLGFKDYDMGIEVEFGEEESLCHAAPAAPEGRLASEAFDEAPDLELPDSSFVTLERETEDDEAARRKTFQELAAQGLRHPHRRVKPADIALGSLAIDIAGPYKESFGGYKYFVVGIFTFQVEGMGLAFAVPATNRKVETILGATEIILAQLSAITGTKDSVVRLHSDNGLELVTSRFNEAINKKGIFRTTTVPYNPSSNGRAERQVQALKRGALQFLIEGGLERRFWPFCVMEAAACQRDIALGMRVPKLVPGDTVAIKLDHVEAFEPRAERAVFLSRNASMSKGAFVLVTRNGSHRLMRVRAPVKLEADDEKWRVASLDGKKFWVSSKGSVKEMDSETIDELPTLEERAHGPVDGDLVLGARLGEGAVVAKVAQSNEPKSCDKYHVETFEEEADAEEQERILNVLAKQKAGAETVSAKVFTTGTEEAQHRWFLAAQKEVASMEEMEVWDELPENPLELREHLGLKQTDEIPAILPMSLVCTEKPVLMQQDKHVLQQGAAIAAEQASAAILERVRLVVCGNYEDTSGIDTSAYASSNVDVNCLRVMYSELANHQEWEGMGFDVSHAFLYSDLKSKNTILMRPPKILQTLGLIKRGRLLRAKKGIYGLRSSPVSWELERDVLSEATLPPLAEDDLPGLKVHAVSDYAGMWVIRREDNQEIVAIVSMFVDDGLAFGLREALLRFGELVAKKWKVKWQGGKKVFLYFMKESLEMSEKIQYTSRKTEAQRELGSLLWLATKSRGDIAAVIGAAATCLTRAPSEALRIAKGTWRYLRNTCYNFQRLDRIFRRQFCSGREQIENRKDGEANAG</sequence>
<keyword evidence="5" id="KW-0378">Hydrolase</keyword>
<dbReference type="GO" id="GO:0015074">
    <property type="term" value="P:DNA integration"/>
    <property type="evidence" value="ECO:0007669"/>
    <property type="project" value="UniProtKB-KW"/>
</dbReference>
<keyword evidence="1" id="KW-0540">Nuclease</keyword>
<dbReference type="Pfam" id="PF00642">
    <property type="entry name" value="zf-CCCH"/>
    <property type="match status" value="1"/>
</dbReference>
<name>A0A812JJU5_9DINO</name>
<evidence type="ECO:0000259" key="15">
    <source>
        <dbReference type="PROSITE" id="PS50103"/>
    </source>
</evidence>
<dbReference type="InterPro" id="IPR001584">
    <property type="entry name" value="Integrase_cat-core"/>
</dbReference>
<dbReference type="Pfam" id="PF18044">
    <property type="entry name" value="zf-CCCH_4"/>
    <property type="match status" value="1"/>
</dbReference>
<dbReference type="SMART" id="SM00356">
    <property type="entry name" value="ZnF_C3H1"/>
    <property type="match status" value="2"/>
</dbReference>
<proteinExistence type="predicted"/>
<feature type="domain" description="C3H1-type" evidence="15">
    <location>
        <begin position="702"/>
        <end position="729"/>
    </location>
</feature>
<gene>
    <name evidence="17" type="ORF">SNAT2548_LOCUS6966</name>
</gene>
<evidence type="ECO:0000256" key="1">
    <source>
        <dbReference type="ARBA" id="ARBA00022722"/>
    </source>
</evidence>
<dbReference type="PROSITE" id="PS50103">
    <property type="entry name" value="ZF_C3H1"/>
    <property type="match status" value="2"/>
</dbReference>
<dbReference type="GO" id="GO:0008270">
    <property type="term" value="F:zinc ion binding"/>
    <property type="evidence" value="ECO:0007669"/>
    <property type="project" value="UniProtKB-KW"/>
</dbReference>
<feature type="region of interest" description="Disordered" evidence="14">
    <location>
        <begin position="819"/>
        <end position="864"/>
    </location>
</feature>
<evidence type="ECO:0000256" key="13">
    <source>
        <dbReference type="SAM" id="Coils"/>
    </source>
</evidence>
<dbReference type="GO" id="GO:0003964">
    <property type="term" value="F:RNA-directed DNA polymerase activity"/>
    <property type="evidence" value="ECO:0007669"/>
    <property type="project" value="UniProtKB-KW"/>
</dbReference>
<dbReference type="GO" id="GO:0004519">
    <property type="term" value="F:endonuclease activity"/>
    <property type="evidence" value="ECO:0007669"/>
    <property type="project" value="UniProtKB-KW"/>
</dbReference>
<evidence type="ECO:0000256" key="3">
    <source>
        <dbReference type="ARBA" id="ARBA00022759"/>
    </source>
</evidence>
<evidence type="ECO:0000259" key="16">
    <source>
        <dbReference type="PROSITE" id="PS50994"/>
    </source>
</evidence>
<feature type="domain" description="Integrase catalytic" evidence="16">
    <location>
        <begin position="1466"/>
        <end position="1595"/>
    </location>
</feature>
<evidence type="ECO:0000256" key="6">
    <source>
        <dbReference type="ARBA" id="ARBA00022833"/>
    </source>
</evidence>
<evidence type="ECO:0000256" key="2">
    <source>
        <dbReference type="ARBA" id="ARBA00022723"/>
    </source>
</evidence>
<feature type="region of interest" description="Disordered" evidence="14">
    <location>
        <begin position="328"/>
        <end position="427"/>
    </location>
</feature>
<feature type="domain" description="C3H1-type" evidence="15">
    <location>
        <begin position="743"/>
        <end position="770"/>
    </location>
</feature>
<dbReference type="Gene3D" id="4.10.1000.10">
    <property type="entry name" value="Zinc finger, CCCH-type"/>
    <property type="match status" value="1"/>
</dbReference>